<dbReference type="PANTHER" id="PTHR12970:SF1">
    <property type="entry name" value="PROTEASOME ASSEMBLY CHAPERONE 2"/>
    <property type="match status" value="1"/>
</dbReference>
<keyword evidence="2 4" id="KW-0143">Chaperone</keyword>
<proteinExistence type="inferred from homology"/>
<dbReference type="SUPFAM" id="SSF159659">
    <property type="entry name" value="Cgl1923-like"/>
    <property type="match status" value="1"/>
</dbReference>
<dbReference type="GeneID" id="101847295"/>
<keyword evidence="6" id="KW-0647">Proteasome</keyword>
<accession>A0ABM0K7W2</accession>
<dbReference type="InterPro" id="IPR016562">
    <property type="entry name" value="Proteasome_assmbl_chp_2_euk"/>
</dbReference>
<comment type="similarity">
    <text evidence="3 4">Belongs to the PSMG2 family.</text>
</comment>
<comment type="function">
    <text evidence="4">Chaperone protein which promotes assembly of the 20S proteasome as part of a heterodimer with PSMG1.</text>
</comment>
<comment type="subunit">
    <text evidence="4">Forms a heterodimer with PSMG1.</text>
</comment>
<dbReference type="InterPro" id="IPR038389">
    <property type="entry name" value="PSMG2_sf"/>
</dbReference>
<keyword evidence="5" id="KW-1185">Reference proteome</keyword>
<dbReference type="InterPro" id="IPR019151">
    <property type="entry name" value="Proteasome_assmbl_chaperone_2"/>
</dbReference>
<name>A0ABM0K7W2_APLCA</name>
<gene>
    <name evidence="6" type="primary">LOC101847295</name>
</gene>
<evidence type="ECO:0000313" key="6">
    <source>
        <dbReference type="RefSeq" id="XP_005110885.1"/>
    </source>
</evidence>
<evidence type="ECO:0000256" key="4">
    <source>
        <dbReference type="PIRNR" id="PIRNR010044"/>
    </source>
</evidence>
<organism evidence="5 6">
    <name type="scientific">Aplysia californica</name>
    <name type="common">California sea hare</name>
    <dbReference type="NCBI Taxonomy" id="6500"/>
    <lineage>
        <taxon>Eukaryota</taxon>
        <taxon>Metazoa</taxon>
        <taxon>Spiralia</taxon>
        <taxon>Lophotrochozoa</taxon>
        <taxon>Mollusca</taxon>
        <taxon>Gastropoda</taxon>
        <taxon>Heterobranchia</taxon>
        <taxon>Euthyneura</taxon>
        <taxon>Tectipleura</taxon>
        <taxon>Aplysiida</taxon>
        <taxon>Aplysioidea</taxon>
        <taxon>Aplysiidae</taxon>
        <taxon>Aplysia</taxon>
    </lineage>
</organism>
<dbReference type="Pfam" id="PF09754">
    <property type="entry name" value="PAC2"/>
    <property type="match status" value="1"/>
</dbReference>
<dbReference type="PIRSF" id="PIRSF010044">
    <property type="entry name" value="UCP010044"/>
    <property type="match status" value="1"/>
</dbReference>
<evidence type="ECO:0000256" key="3">
    <source>
        <dbReference type="ARBA" id="ARBA00025745"/>
    </source>
</evidence>
<reference evidence="6" key="1">
    <citation type="submission" date="2025-08" db="UniProtKB">
        <authorList>
            <consortium name="RefSeq"/>
        </authorList>
    </citation>
    <scope>IDENTIFICATION</scope>
</reference>
<sequence>MYIAATKRKHDWQDFTLILPTVSVGNVGQLAADLIISTLWMERVGYIHHPSLLPVAGNNPFAHEDATSCKLATCCEVYESISAQVVVIQQRAPFIKGKRKEFADWLSKWVKDKHFYRVIILTSTFAQERLDYQMTGSPFRILQSPSMEEQSGEFFRTKMGWKELERRHSFPAPTPQQVAAEETGHQLLYMPGSGIAKTLYENCQEQPLLVFMMFVSEGDNAQDALAVADQLNAWLSLIEKKDKQSKDLESQNFAKGIVEWKVPMSWRLVFGSRFDQKLFQ</sequence>
<dbReference type="RefSeq" id="XP_005110885.1">
    <property type="nucleotide sequence ID" value="XM_005110828.2"/>
</dbReference>
<dbReference type="PANTHER" id="PTHR12970">
    <property type="entry name" value="PROTEASOME ASSEMBLY CHAPERONE 2"/>
    <property type="match status" value="1"/>
</dbReference>
<evidence type="ECO:0000256" key="2">
    <source>
        <dbReference type="ARBA" id="ARBA00023186"/>
    </source>
</evidence>
<dbReference type="Gene3D" id="3.40.50.10900">
    <property type="entry name" value="PAC-like subunit"/>
    <property type="match status" value="2"/>
</dbReference>
<dbReference type="Proteomes" id="UP000694888">
    <property type="component" value="Unplaced"/>
</dbReference>
<evidence type="ECO:0000313" key="5">
    <source>
        <dbReference type="Proteomes" id="UP000694888"/>
    </source>
</evidence>
<protein>
    <recommendedName>
        <fullName evidence="1 4">Proteasome assembly chaperone 2</fullName>
    </recommendedName>
</protein>
<evidence type="ECO:0000256" key="1">
    <source>
        <dbReference type="ARBA" id="ARBA00019186"/>
    </source>
</evidence>
<dbReference type="GO" id="GO:0000502">
    <property type="term" value="C:proteasome complex"/>
    <property type="evidence" value="ECO:0007669"/>
    <property type="project" value="UniProtKB-KW"/>
</dbReference>